<dbReference type="SMART" id="SM00028">
    <property type="entry name" value="TPR"/>
    <property type="match status" value="2"/>
</dbReference>
<dbReference type="SUPFAM" id="SSF48452">
    <property type="entry name" value="TPR-like"/>
    <property type="match status" value="1"/>
</dbReference>
<dbReference type="InterPro" id="IPR011990">
    <property type="entry name" value="TPR-like_helical_dom_sf"/>
</dbReference>
<dbReference type="PROSITE" id="PS50005">
    <property type="entry name" value="TPR"/>
    <property type="match status" value="2"/>
</dbReference>
<organism evidence="4 5">
    <name type="scientific">Alkalimarinus alittae</name>
    <dbReference type="NCBI Taxonomy" id="2961619"/>
    <lineage>
        <taxon>Bacteria</taxon>
        <taxon>Pseudomonadati</taxon>
        <taxon>Pseudomonadota</taxon>
        <taxon>Gammaproteobacteria</taxon>
        <taxon>Alteromonadales</taxon>
        <taxon>Alteromonadaceae</taxon>
        <taxon>Alkalimarinus</taxon>
    </lineage>
</organism>
<dbReference type="Proteomes" id="UP001163739">
    <property type="component" value="Chromosome"/>
</dbReference>
<evidence type="ECO:0000313" key="5">
    <source>
        <dbReference type="Proteomes" id="UP001163739"/>
    </source>
</evidence>
<dbReference type="EMBL" id="CP100390">
    <property type="protein sequence ID" value="UZE97806.1"/>
    <property type="molecule type" value="Genomic_DNA"/>
</dbReference>
<evidence type="ECO:0000256" key="3">
    <source>
        <dbReference type="PROSITE-ProRule" id="PRU00339"/>
    </source>
</evidence>
<evidence type="ECO:0000256" key="2">
    <source>
        <dbReference type="ARBA" id="ARBA00022803"/>
    </source>
</evidence>
<feature type="repeat" description="TPR" evidence="3">
    <location>
        <begin position="114"/>
        <end position="147"/>
    </location>
</feature>
<name>A0ABY6N6T6_9ALTE</name>
<dbReference type="Gene3D" id="1.25.40.10">
    <property type="entry name" value="Tetratricopeptide repeat domain"/>
    <property type="match status" value="2"/>
</dbReference>
<keyword evidence="1" id="KW-0677">Repeat</keyword>
<keyword evidence="5" id="KW-1185">Reference proteome</keyword>
<dbReference type="Pfam" id="PF13181">
    <property type="entry name" value="TPR_8"/>
    <property type="match status" value="1"/>
</dbReference>
<gene>
    <name evidence="4" type="ORF">NKI27_08760</name>
</gene>
<dbReference type="RefSeq" id="WP_265049283.1">
    <property type="nucleotide sequence ID" value="NZ_CP100390.1"/>
</dbReference>
<dbReference type="InterPro" id="IPR051685">
    <property type="entry name" value="Ycf3/AcsC/BcsC/TPR_MFPF"/>
</dbReference>
<evidence type="ECO:0000313" key="4">
    <source>
        <dbReference type="EMBL" id="UZE97806.1"/>
    </source>
</evidence>
<dbReference type="PANTHER" id="PTHR44943:SF8">
    <property type="entry name" value="TPR REPEAT-CONTAINING PROTEIN MJ0263"/>
    <property type="match status" value="1"/>
</dbReference>
<reference evidence="4" key="1">
    <citation type="submission" date="2022-06" db="EMBL/GenBank/DDBJ databases">
        <title>Alkalimarinus sp. nov., isolated from gut of a Alitta virens.</title>
        <authorList>
            <person name="Yang A.I."/>
            <person name="Shin N.-R."/>
        </authorList>
    </citation>
    <scope>NUCLEOTIDE SEQUENCE</scope>
    <source>
        <strain evidence="4">A2M4</strain>
    </source>
</reference>
<dbReference type="InterPro" id="IPR019734">
    <property type="entry name" value="TPR_rpt"/>
</dbReference>
<sequence length="237" mass="26331">MASIAIFSSRLLSNMNSQQSIKVKPLSASRFCLQLSKLFCVAVFMFVLSACSGVAKKTASGPSEQAGADIAAIQVIDTITLQSYQQAIDLIEHGKLADADKLLIKVADKYPDLAAPLYNLGVIAENQKDIDSAVEYYNRAIAADKKYYLAYNNLGIISRSKGDFDQALSYYKLGLKAAPYNAELNYNMAVLNEIYLHDYKAAIKYYEQYLASFDDNSVSEPDKNVVSWIKDLKRRSK</sequence>
<keyword evidence="2 3" id="KW-0802">TPR repeat</keyword>
<dbReference type="PANTHER" id="PTHR44943">
    <property type="entry name" value="CELLULOSE SYNTHASE OPERON PROTEIN C"/>
    <property type="match status" value="1"/>
</dbReference>
<evidence type="ECO:0000256" key="1">
    <source>
        <dbReference type="ARBA" id="ARBA00022737"/>
    </source>
</evidence>
<feature type="repeat" description="TPR" evidence="3">
    <location>
        <begin position="148"/>
        <end position="181"/>
    </location>
</feature>
<dbReference type="Pfam" id="PF13432">
    <property type="entry name" value="TPR_16"/>
    <property type="match status" value="1"/>
</dbReference>
<accession>A0ABY6N6T6</accession>
<proteinExistence type="predicted"/>
<protein>
    <submittedName>
        <fullName evidence="4">Tetratricopeptide repeat protein</fullName>
    </submittedName>
</protein>